<dbReference type="GO" id="GO:0005634">
    <property type="term" value="C:nucleus"/>
    <property type="evidence" value="ECO:0007669"/>
    <property type="project" value="UniProtKB-SubCell"/>
</dbReference>
<evidence type="ECO:0000256" key="4">
    <source>
        <dbReference type="ARBA" id="ARBA00026071"/>
    </source>
</evidence>
<evidence type="ECO:0000256" key="2">
    <source>
        <dbReference type="ARBA" id="ARBA00022942"/>
    </source>
</evidence>
<comment type="subunit">
    <text evidence="5">Component of the proteasome complex.</text>
</comment>
<comment type="similarity">
    <text evidence="5">Belongs to the peptidase T1B family.</text>
</comment>
<dbReference type="STRING" id="5007.A0A3F2Y9P8"/>
<dbReference type="GO" id="GO:0019774">
    <property type="term" value="C:proteasome core complex, beta-subunit complex"/>
    <property type="evidence" value="ECO:0007669"/>
    <property type="project" value="UniProtKB-ARBA"/>
</dbReference>
<dbReference type="EMBL" id="CABFWN010000006">
    <property type="protein sequence ID" value="VUG19928.1"/>
    <property type="molecule type" value="Genomic_DNA"/>
</dbReference>
<name>A0A3F2Y9P8_DEKBR</name>
<dbReference type="PANTHER" id="PTHR32194:SF2">
    <property type="entry name" value="PROTEASOME SUBUNIT BETA TYPE-1"/>
    <property type="match status" value="1"/>
</dbReference>
<dbReference type="InterPro" id="IPR029055">
    <property type="entry name" value="Ntn_hydrolases_N"/>
</dbReference>
<keyword evidence="1 5" id="KW-0963">Cytoplasm</keyword>
<evidence type="ECO:0000256" key="1">
    <source>
        <dbReference type="ARBA" id="ARBA00022490"/>
    </source>
</evidence>
<organism evidence="8 9">
    <name type="scientific">Dekkera bruxellensis</name>
    <name type="common">Brettanomyces custersii</name>
    <dbReference type="NCBI Taxonomy" id="5007"/>
    <lineage>
        <taxon>Eukaryota</taxon>
        <taxon>Fungi</taxon>
        <taxon>Dikarya</taxon>
        <taxon>Ascomycota</taxon>
        <taxon>Saccharomycotina</taxon>
        <taxon>Pichiomycetes</taxon>
        <taxon>Pichiales</taxon>
        <taxon>Pichiaceae</taxon>
        <taxon>Brettanomyces</taxon>
    </lineage>
</organism>
<evidence type="ECO:0000256" key="5">
    <source>
        <dbReference type="RuleBase" id="RU004203"/>
    </source>
</evidence>
<protein>
    <recommendedName>
        <fullName evidence="5">Proteasome subunit beta</fullName>
    </recommendedName>
</protein>
<dbReference type="FunFam" id="3.60.20.10:FF:000008">
    <property type="entry name" value="Proteasome subunit beta type-4"/>
    <property type="match status" value="1"/>
</dbReference>
<dbReference type="EMBL" id="CP063135">
    <property type="protein sequence ID" value="QOU20257.1"/>
    <property type="molecule type" value="Genomic_DNA"/>
</dbReference>
<keyword evidence="3 5" id="KW-0539">Nucleus</keyword>
<gene>
    <name evidence="8" type="primary">PRE1</name>
    <name evidence="7" type="ORF">BRETT_004911</name>
    <name evidence="8" type="ORF">DEBR0S6_03488G</name>
    <name evidence="6" type="ORF">HII12_002099</name>
</gene>
<keyword evidence="2 5" id="KW-0647">Proteasome</keyword>
<dbReference type="PANTHER" id="PTHR32194">
    <property type="entry name" value="METALLOPROTEASE TLDD"/>
    <property type="match status" value="1"/>
</dbReference>
<dbReference type="CDD" id="cd03758">
    <property type="entry name" value="proteasome_beta_type_2"/>
    <property type="match status" value="1"/>
</dbReference>
<evidence type="ECO:0000313" key="10">
    <source>
        <dbReference type="Proteomes" id="UP000568158"/>
    </source>
</evidence>
<dbReference type="Proteomes" id="UP000663131">
    <property type="component" value="Chromosome 7"/>
</dbReference>
<evidence type="ECO:0000313" key="8">
    <source>
        <dbReference type="EMBL" id="VUG19928.1"/>
    </source>
</evidence>
<dbReference type="InterPro" id="IPR016050">
    <property type="entry name" value="Proteasome_bsu_CS"/>
</dbReference>
<dbReference type="GO" id="GO:0005737">
    <property type="term" value="C:cytoplasm"/>
    <property type="evidence" value="ECO:0007669"/>
    <property type="project" value="UniProtKB-SubCell"/>
</dbReference>
<evidence type="ECO:0000256" key="3">
    <source>
        <dbReference type="ARBA" id="ARBA00023242"/>
    </source>
</evidence>
<reference evidence="7" key="4">
    <citation type="journal article" name="BMC Genomics">
        <title>New genome assemblies reveal patterns of domestication and adaptation across Brettanomyces (Dekkera) species.</title>
        <authorList>
            <person name="Roach M.J."/>
            <person name="Borneman A.R."/>
        </authorList>
    </citation>
    <scope>NUCLEOTIDE SEQUENCE</scope>
    <source>
        <strain evidence="7">UCD 2041</strain>
    </source>
</reference>
<dbReference type="PROSITE" id="PS00854">
    <property type="entry name" value="PROTEASOME_BETA_1"/>
    <property type="match status" value="1"/>
</dbReference>
<reference evidence="7" key="3">
    <citation type="submission" date="2020-10" db="EMBL/GenBank/DDBJ databases">
        <authorList>
            <person name="Palmer J.M."/>
        </authorList>
    </citation>
    <scope>NUCLEOTIDE SEQUENCE</scope>
    <source>
        <strain evidence="7">UCD 2041</strain>
    </source>
</reference>
<dbReference type="Gene3D" id="3.60.20.10">
    <property type="entry name" value="Glutamine Phosphoribosylpyrophosphate, subunit 1, domain 1"/>
    <property type="match status" value="1"/>
</dbReference>
<evidence type="ECO:0000313" key="6">
    <source>
        <dbReference type="EMBL" id="KAF6013383.1"/>
    </source>
</evidence>
<dbReference type="Proteomes" id="UP000568158">
    <property type="component" value="Unassembled WGS sequence"/>
</dbReference>
<sequence length="194" mass="21724">MDAAIGIRVNDGVIVATSRACTRSITILKPDDDKTRILNEHNILAYTGTSGDTTQFADYIQGNMQLYSMREGVDLNSKGIASYIRHELATSLRSRSPYQVNILLAGLDKGDAPFLSNIDYMGTRVDLPYAAHGYAAFYVMSLFDRHYRPDMTLKDGMKLLKMCKAELDERFPVVFKGFQVKVVDKEGIHSSELE</sequence>
<dbReference type="EMBL" id="JABCYN010000022">
    <property type="protein sequence ID" value="KAF6013383.1"/>
    <property type="molecule type" value="Genomic_DNA"/>
</dbReference>
<dbReference type="OMA" id="MKRDHDK"/>
<reference evidence="6 10" key="2">
    <citation type="journal article" date="2020" name="Appl. Microbiol. Biotechnol.">
        <title>Targeted gene deletion in Brettanomyces bruxellensis with an expression-free CRISPR-Cas9 system.</title>
        <authorList>
            <person name="Varela C."/>
            <person name="Bartel C."/>
            <person name="Onetto C."/>
            <person name="Borneman A."/>
        </authorList>
    </citation>
    <scope>NUCLEOTIDE SEQUENCE [LARGE SCALE GENOMIC DNA]</scope>
    <source>
        <strain evidence="6 10">AWRI1613</strain>
    </source>
</reference>
<comment type="subunit">
    <text evidence="4">The 26S proteasome consists of a 20S proteasome core and two 19S regulatory subunits. The 20S proteasome core is composed of 28 subunits that are arranged in four stacked rings, resulting in a barrel-shaped structure. The two end rings are each formed by seven alpha subunits, and the two central rings are each formed by seven beta subunits. The catalytic chamber with the active sites is on the inside of the barrel.</text>
</comment>
<dbReference type="Proteomes" id="UP000478008">
    <property type="component" value="Unassembled WGS sequence"/>
</dbReference>
<keyword evidence="9" id="KW-1185">Reference proteome</keyword>
<comment type="subcellular location">
    <subcellularLocation>
        <location evidence="5">Cytoplasm</location>
    </subcellularLocation>
    <subcellularLocation>
        <location evidence="5">Nucleus</location>
    </subcellularLocation>
</comment>
<proteinExistence type="inferred from homology"/>
<evidence type="ECO:0000313" key="7">
    <source>
        <dbReference type="EMBL" id="QOU20257.1"/>
    </source>
</evidence>
<accession>A0A3F2Y9P8</accession>
<reference evidence="8 9" key="1">
    <citation type="submission" date="2019-07" db="EMBL/GenBank/DDBJ databases">
        <authorList>
            <person name="Friedrich A."/>
            <person name="Schacherer J."/>
        </authorList>
    </citation>
    <scope>NUCLEOTIDE SEQUENCE [LARGE SCALE GENOMIC DNA]</scope>
</reference>
<dbReference type="AlphaFoldDB" id="A0A3F2Y9P8"/>
<dbReference type="InterPro" id="IPR035206">
    <property type="entry name" value="Proteasome_beta2"/>
</dbReference>
<dbReference type="PROSITE" id="PS51476">
    <property type="entry name" value="PROTEASOME_BETA_2"/>
    <property type="match status" value="1"/>
</dbReference>
<evidence type="ECO:0000313" key="9">
    <source>
        <dbReference type="Proteomes" id="UP000478008"/>
    </source>
</evidence>
<dbReference type="SUPFAM" id="SSF56235">
    <property type="entry name" value="N-terminal nucleophile aminohydrolases (Ntn hydrolases)"/>
    <property type="match status" value="1"/>
</dbReference>
<dbReference type="GO" id="GO:0043161">
    <property type="term" value="P:proteasome-mediated ubiquitin-dependent protein catabolic process"/>
    <property type="evidence" value="ECO:0007669"/>
    <property type="project" value="UniProtKB-ARBA"/>
</dbReference>
<dbReference type="InterPro" id="IPR001353">
    <property type="entry name" value="Proteasome_sua/b"/>
</dbReference>
<dbReference type="OrthoDB" id="268428at2759"/>
<comment type="function">
    <text evidence="5">Component of the proteasome, a multicatalytic proteinase complex which is characterized by its ability to cleave peptides with Arg, Phe, Tyr, Leu, and Glu adjacent to the leaving group at neutral or slightly basic pH. The proteasome has an ATP-dependent proteolytic activity.</text>
</comment>
<dbReference type="Pfam" id="PF00227">
    <property type="entry name" value="Proteasome"/>
    <property type="match status" value="1"/>
</dbReference>
<dbReference type="InterPro" id="IPR023333">
    <property type="entry name" value="Proteasome_suB-type"/>
</dbReference>
<dbReference type="GO" id="GO:0010499">
    <property type="term" value="P:proteasomal ubiquitin-independent protein catabolic process"/>
    <property type="evidence" value="ECO:0007669"/>
    <property type="project" value="UniProtKB-ARBA"/>
</dbReference>